<protein>
    <submittedName>
        <fullName evidence="3">Uncharacterized protein</fullName>
    </submittedName>
</protein>
<name>A0A8J3QPV7_9ACTN</name>
<feature type="compositionally biased region" description="Low complexity" evidence="1">
    <location>
        <begin position="221"/>
        <end position="233"/>
    </location>
</feature>
<evidence type="ECO:0000256" key="2">
    <source>
        <dbReference type="SAM" id="Phobius"/>
    </source>
</evidence>
<evidence type="ECO:0000313" key="4">
    <source>
        <dbReference type="Proteomes" id="UP000642748"/>
    </source>
</evidence>
<evidence type="ECO:0000256" key="1">
    <source>
        <dbReference type="SAM" id="MobiDB-lite"/>
    </source>
</evidence>
<feature type="region of interest" description="Disordered" evidence="1">
    <location>
        <begin position="215"/>
        <end position="250"/>
    </location>
</feature>
<keyword evidence="4" id="KW-1185">Reference proteome</keyword>
<accession>A0A8J3QPV7</accession>
<comment type="caution">
    <text evidence="3">The sequence shown here is derived from an EMBL/GenBank/DDBJ whole genome shotgun (WGS) entry which is preliminary data.</text>
</comment>
<organism evidence="3 4">
    <name type="scientific">Rugosimonospora africana</name>
    <dbReference type="NCBI Taxonomy" id="556532"/>
    <lineage>
        <taxon>Bacteria</taxon>
        <taxon>Bacillati</taxon>
        <taxon>Actinomycetota</taxon>
        <taxon>Actinomycetes</taxon>
        <taxon>Micromonosporales</taxon>
        <taxon>Micromonosporaceae</taxon>
        <taxon>Rugosimonospora</taxon>
    </lineage>
</organism>
<dbReference type="EMBL" id="BONZ01000013">
    <property type="protein sequence ID" value="GIH12966.1"/>
    <property type="molecule type" value="Genomic_DNA"/>
</dbReference>
<keyword evidence="2" id="KW-0472">Membrane</keyword>
<feature type="transmembrane region" description="Helical" evidence="2">
    <location>
        <begin position="88"/>
        <end position="108"/>
    </location>
</feature>
<keyword evidence="2" id="KW-1133">Transmembrane helix</keyword>
<dbReference type="Proteomes" id="UP000642748">
    <property type="component" value="Unassembled WGS sequence"/>
</dbReference>
<keyword evidence="2" id="KW-0812">Transmembrane</keyword>
<reference evidence="3" key="1">
    <citation type="submission" date="2021-01" db="EMBL/GenBank/DDBJ databases">
        <title>Whole genome shotgun sequence of Rugosimonospora africana NBRC 104875.</title>
        <authorList>
            <person name="Komaki H."/>
            <person name="Tamura T."/>
        </authorList>
    </citation>
    <scope>NUCLEOTIDE SEQUENCE</scope>
    <source>
        <strain evidence="3">NBRC 104875</strain>
    </source>
</reference>
<dbReference type="AlphaFoldDB" id="A0A8J3QPV7"/>
<feature type="region of interest" description="Disordered" evidence="1">
    <location>
        <begin position="128"/>
        <end position="168"/>
    </location>
</feature>
<gene>
    <name evidence="3" type="ORF">Raf01_11380</name>
</gene>
<feature type="compositionally biased region" description="Basic residues" evidence="1">
    <location>
        <begin position="241"/>
        <end position="250"/>
    </location>
</feature>
<evidence type="ECO:0000313" key="3">
    <source>
        <dbReference type="EMBL" id="GIH12966.1"/>
    </source>
</evidence>
<proteinExistence type="predicted"/>
<sequence>MHRWGNRRLDLAETDRLIAGGTPDPGQTGLGELLDAVRAPALPEELLGEQRAVAQFVVAREGTQAAAAPGRIRRRVRRDRGRQSVGTVVLRLAALVAVLMTGSTVLAAETNRLPPVVQQRAHNLFSPLGVPAPSTAARPSVSKSPIPGGTGRSAAPRPDPSVTHPSDFTPVQLCQAWNLARKGPHRTTLPDPVQRALEAAAKGQPNIASFCAHVLSGSGKQATPTQPGATPTPDRTDKPGKGKGKGHTKR</sequence>